<dbReference type="SMART" id="SM00965">
    <property type="entry name" value="STN"/>
    <property type="match status" value="1"/>
</dbReference>
<evidence type="ECO:0000313" key="15">
    <source>
        <dbReference type="EMBL" id="QIU94413.1"/>
    </source>
</evidence>
<keyword evidence="3 12" id="KW-1134">Transmembrane beta strand</keyword>
<dbReference type="Proteomes" id="UP000501780">
    <property type="component" value="Chromosome"/>
</dbReference>
<dbReference type="InterPro" id="IPR036942">
    <property type="entry name" value="Beta-barrel_TonB_sf"/>
</dbReference>
<dbReference type="InterPro" id="IPR023996">
    <property type="entry name" value="TonB-dep_OMP_SusC/RagA"/>
</dbReference>
<dbReference type="InterPro" id="IPR011662">
    <property type="entry name" value="Secretin/TonB_short_N"/>
</dbReference>
<evidence type="ECO:0000259" key="14">
    <source>
        <dbReference type="SMART" id="SM00965"/>
    </source>
</evidence>
<evidence type="ECO:0000256" key="12">
    <source>
        <dbReference type="PROSITE-ProRule" id="PRU01360"/>
    </source>
</evidence>
<evidence type="ECO:0000256" key="3">
    <source>
        <dbReference type="ARBA" id="ARBA00022452"/>
    </source>
</evidence>
<keyword evidence="11 12" id="KW-0998">Cell outer membrane</keyword>
<evidence type="ECO:0000256" key="6">
    <source>
        <dbReference type="ARBA" id="ARBA00022729"/>
    </source>
</evidence>
<dbReference type="Gene3D" id="2.60.40.1120">
    <property type="entry name" value="Carboxypeptidase-like, regulatory domain"/>
    <property type="match status" value="1"/>
</dbReference>
<dbReference type="Pfam" id="PF00593">
    <property type="entry name" value="TonB_dep_Rec_b-barrel"/>
    <property type="match status" value="1"/>
</dbReference>
<dbReference type="Gene3D" id="2.40.170.20">
    <property type="entry name" value="TonB-dependent receptor, beta-barrel domain"/>
    <property type="match status" value="1"/>
</dbReference>
<dbReference type="GO" id="GO:0015344">
    <property type="term" value="F:siderophore uptake transmembrane transporter activity"/>
    <property type="evidence" value="ECO:0007669"/>
    <property type="project" value="TreeGrafter"/>
</dbReference>
<dbReference type="SUPFAM" id="SSF49464">
    <property type="entry name" value="Carboxypeptidase regulatory domain-like"/>
    <property type="match status" value="1"/>
</dbReference>
<accession>A0A6H0KMJ9</accession>
<dbReference type="InterPro" id="IPR008969">
    <property type="entry name" value="CarboxyPept-like_regulatory"/>
</dbReference>
<keyword evidence="7" id="KW-0408">Iron</keyword>
<keyword evidence="8 13" id="KW-0798">TonB box</keyword>
<dbReference type="PANTHER" id="PTHR30069:SF29">
    <property type="entry name" value="HEMOGLOBIN AND HEMOGLOBIN-HAPTOGLOBIN-BINDING PROTEIN 1-RELATED"/>
    <property type="match status" value="1"/>
</dbReference>
<dbReference type="InterPro" id="IPR039426">
    <property type="entry name" value="TonB-dep_rcpt-like"/>
</dbReference>
<keyword evidence="10" id="KW-0675">Receptor</keyword>
<evidence type="ECO:0000256" key="8">
    <source>
        <dbReference type="ARBA" id="ARBA00023077"/>
    </source>
</evidence>
<keyword evidence="9 12" id="KW-0472">Membrane</keyword>
<dbReference type="GO" id="GO:0009279">
    <property type="term" value="C:cell outer membrane"/>
    <property type="evidence" value="ECO:0007669"/>
    <property type="project" value="UniProtKB-SubCell"/>
</dbReference>
<name>A0A6H0KMJ9_9BACE</name>
<dbReference type="EMBL" id="CP050831">
    <property type="protein sequence ID" value="QIU94413.1"/>
    <property type="molecule type" value="Genomic_DNA"/>
</dbReference>
<keyword evidence="2 12" id="KW-0813">Transport</keyword>
<evidence type="ECO:0000256" key="5">
    <source>
        <dbReference type="ARBA" id="ARBA00022692"/>
    </source>
</evidence>
<evidence type="ECO:0000256" key="10">
    <source>
        <dbReference type="ARBA" id="ARBA00023170"/>
    </source>
</evidence>
<dbReference type="FunFam" id="2.60.40.1120:FF:000003">
    <property type="entry name" value="Outer membrane protein Omp121"/>
    <property type="match status" value="1"/>
</dbReference>
<comment type="similarity">
    <text evidence="12 13">Belongs to the TonB-dependent receptor family.</text>
</comment>
<protein>
    <submittedName>
        <fullName evidence="15">SusC/RagA family TonB-linked outer membrane protein</fullName>
    </submittedName>
</protein>
<organism evidence="15 16">
    <name type="scientific">Bacteroides faecium</name>
    <dbReference type="NCBI Taxonomy" id="2715212"/>
    <lineage>
        <taxon>Bacteria</taxon>
        <taxon>Pseudomonadati</taxon>
        <taxon>Bacteroidota</taxon>
        <taxon>Bacteroidia</taxon>
        <taxon>Bacteroidales</taxon>
        <taxon>Bacteroidaceae</taxon>
        <taxon>Bacteroides</taxon>
    </lineage>
</organism>
<dbReference type="InterPro" id="IPR000531">
    <property type="entry name" value="Beta-barrel_TonB"/>
</dbReference>
<proteinExistence type="inferred from homology"/>
<evidence type="ECO:0000256" key="7">
    <source>
        <dbReference type="ARBA" id="ARBA00023004"/>
    </source>
</evidence>
<evidence type="ECO:0000256" key="2">
    <source>
        <dbReference type="ARBA" id="ARBA00022448"/>
    </source>
</evidence>
<keyword evidence="4" id="KW-0406">Ion transport</keyword>
<dbReference type="AlphaFoldDB" id="A0A6H0KMJ9"/>
<sequence length="1117" mass="124379">MESKYSLRKSNLFRALLILLFMVVPLQWATAQLTLSTHRTTLGSVIKQIQSQSKYQFFYNDKLSTITVDPLNVKDAPLEQVLSTLLKNKDISYKIEDNIIYLSEKEASSGNQQQVGKEQTITGQVIDSKGEPLIGVSILVKGTTDGAITDLDGNYKIVTKSANPVIVYSYIGYKTQEVPLKGQSSVNITLMDDTQVIDEVVVTALGIKRATKALSYNVQEVKSDDLLTNKDANFINALSGKVAGVTINSSSSGVGGASKVVMRGAKSIEQSSNALYVIDGIPMYNLSGEGGQVFDSKGSTEAIADINPEDIESMSVLTGAAAAALYGSQAANGAIVITTKKGKEGRVNLTVTQNTEFIRPFRMPEFQNRYGTGNLSTGATTGDLSWGHLLNNSNYMGYDPASDFLRTGVVTTESVALSAGTDKNQTYFSSSVVNSKGMVPNNDYNRYNFTFRNTTSFLKDKMILDVSASYIKQNDKNMVNQGTYSNPLVTAYLFPRGNDWEEYKMYERYDTNRKIYTQYWPNEMLSSYTGQNPYWIAYRNLRENDKERYMLSANLSYQILDWLSVSGRVRVDNANTDYTKKLYATSHKVLTEGSKNGFFGLARTLDKQTYADVMVNINKTFKEIISLQANIGASYSDMKQDVMSNEGPIRSDGIANMFNIIQLDDVKTKRNQSGYREQTKSLFASVELGYKSTYYLTLTGRSDWPSQLAGPNSAKSAFFYPSIGGSVILSELLPMPKQIQYLKLRGSFASVGLPFPRFLASPTYEWDNATKQWITKTHYPLYELKPEKTNSWEIGITARFLDHFNFDLGLYTTKTYNQTFNPQVSVSSKYSTMYVQTGSVRNKGIELSLGYQNEWNKKFSWSSNFTFSANKNEILNLLENYIHPETGELITKERLDVGGLAQARFVLKKGGTLGDMYSTADLLRDNQGNIYVDAEGNVKANFKSEDIKLGSVFPKCNMAWRNDFRWKNLNFGFMLSARIGGIVYSATQAALDLYGVSEASAAARDRGGVSVNGGDIVDAQKWYSVIGSESGIPQYYTYSATNLRLQEASIGYTIPKNKLWGVADITVSLVGRNLWMIYCKAPFDPEAVATTGNYYQGIDNFMMPSSRNLGFNVRLKF</sequence>
<evidence type="ECO:0000256" key="13">
    <source>
        <dbReference type="RuleBase" id="RU003357"/>
    </source>
</evidence>
<dbReference type="RefSeq" id="WP_167962325.1">
    <property type="nucleotide sequence ID" value="NZ_CP050831.1"/>
</dbReference>
<dbReference type="PANTHER" id="PTHR30069">
    <property type="entry name" value="TONB-DEPENDENT OUTER MEMBRANE RECEPTOR"/>
    <property type="match status" value="1"/>
</dbReference>
<keyword evidence="6" id="KW-0732">Signal</keyword>
<dbReference type="InterPro" id="IPR012910">
    <property type="entry name" value="Plug_dom"/>
</dbReference>
<keyword evidence="5 12" id="KW-0812">Transmembrane</keyword>
<keyword evidence="16" id="KW-1185">Reference proteome</keyword>
<dbReference type="Pfam" id="PF07715">
    <property type="entry name" value="Plug"/>
    <property type="match status" value="1"/>
</dbReference>
<evidence type="ECO:0000256" key="11">
    <source>
        <dbReference type="ARBA" id="ARBA00023237"/>
    </source>
</evidence>
<dbReference type="PROSITE" id="PS52016">
    <property type="entry name" value="TONB_DEPENDENT_REC_3"/>
    <property type="match status" value="1"/>
</dbReference>
<dbReference type="KEGG" id="bfc:BacF7301_09760"/>
<dbReference type="SUPFAM" id="SSF56935">
    <property type="entry name" value="Porins"/>
    <property type="match status" value="1"/>
</dbReference>
<comment type="subcellular location">
    <subcellularLocation>
        <location evidence="1 12">Cell outer membrane</location>
        <topology evidence="1 12">Multi-pass membrane protein</topology>
    </subcellularLocation>
</comment>
<dbReference type="InterPro" id="IPR023997">
    <property type="entry name" value="TonB-dep_OMP_SusC/RagA_CS"/>
</dbReference>
<evidence type="ECO:0000313" key="16">
    <source>
        <dbReference type="Proteomes" id="UP000501780"/>
    </source>
</evidence>
<feature type="domain" description="Secretin/TonB short N-terminal" evidence="14">
    <location>
        <begin position="55"/>
        <end position="105"/>
    </location>
</feature>
<dbReference type="InterPro" id="IPR037066">
    <property type="entry name" value="Plug_dom_sf"/>
</dbReference>
<evidence type="ECO:0000256" key="9">
    <source>
        <dbReference type="ARBA" id="ARBA00023136"/>
    </source>
</evidence>
<gene>
    <name evidence="15" type="ORF">BacF7301_09760</name>
</gene>
<dbReference type="NCBIfam" id="TIGR04057">
    <property type="entry name" value="SusC_RagA_signa"/>
    <property type="match status" value="1"/>
</dbReference>
<dbReference type="NCBIfam" id="TIGR04056">
    <property type="entry name" value="OMP_RagA_SusC"/>
    <property type="match status" value="1"/>
</dbReference>
<evidence type="ECO:0000256" key="1">
    <source>
        <dbReference type="ARBA" id="ARBA00004571"/>
    </source>
</evidence>
<dbReference type="Pfam" id="PF13715">
    <property type="entry name" value="CarbopepD_reg_2"/>
    <property type="match status" value="1"/>
</dbReference>
<reference evidence="15 16" key="1">
    <citation type="submission" date="2020-03" db="EMBL/GenBank/DDBJ databases">
        <title>Genomic analysis of Bacteroides faecium CBA7301.</title>
        <authorList>
            <person name="Kim J."/>
            <person name="Roh S.W."/>
        </authorList>
    </citation>
    <scope>NUCLEOTIDE SEQUENCE [LARGE SCALE GENOMIC DNA]</scope>
    <source>
        <strain evidence="15 16">CBA7301</strain>
    </source>
</reference>
<dbReference type="Pfam" id="PF07660">
    <property type="entry name" value="STN"/>
    <property type="match status" value="1"/>
</dbReference>
<keyword evidence="4" id="KW-0410">Iron transport</keyword>
<dbReference type="Gene3D" id="2.170.130.10">
    <property type="entry name" value="TonB-dependent receptor, plug domain"/>
    <property type="match status" value="1"/>
</dbReference>
<evidence type="ECO:0000256" key="4">
    <source>
        <dbReference type="ARBA" id="ARBA00022496"/>
    </source>
</evidence>
<dbReference type="GO" id="GO:0044718">
    <property type="term" value="P:siderophore transmembrane transport"/>
    <property type="evidence" value="ECO:0007669"/>
    <property type="project" value="TreeGrafter"/>
</dbReference>